<keyword evidence="1 3" id="KW-0575">Peroxidase</keyword>
<comment type="caution">
    <text evidence="3">The sequence shown here is derived from an EMBL/GenBank/DDBJ whole genome shotgun (WGS) entry which is preliminary data.</text>
</comment>
<sequence>MYDQVLRGMIRARLEVIDLKLTDAILNHLFQLPDDPFSGQDLMALNIARGRDHAIAPYVEYLNMCEGLNVTTFEELEERMKPEPLRNIRDVYRDVRDVDLIVGSLAESTSSKVKTMVGPTMRCIIGLQFLYLKRGDRFWFENRIAGFTPEQLTSLRQSSLSRVVCDSLNGTDATAPRKALKMSSRTARKCSDLTGTDLELWREEPGSQPHNPSACQKDLTVTRPVVSENKRRPVCVCFNFNFSNVSLLQNKTGSSMRTFRLEGAWEGRWEKGEGVRESTENKTTRVVAETAGEEGRRAAETAHKPPSVLLCHCFRYPPRPPLTRLLLACLVFVGRKPAHTSALSKYISA</sequence>
<dbReference type="Proteomes" id="UP000324222">
    <property type="component" value="Unassembled WGS sequence"/>
</dbReference>
<feature type="region of interest" description="Disordered" evidence="2">
    <location>
        <begin position="272"/>
        <end position="301"/>
    </location>
</feature>
<dbReference type="InterPro" id="IPR010255">
    <property type="entry name" value="Haem_peroxidase_sf"/>
</dbReference>
<dbReference type="GO" id="GO:0006979">
    <property type="term" value="P:response to oxidative stress"/>
    <property type="evidence" value="ECO:0007669"/>
    <property type="project" value="InterPro"/>
</dbReference>
<gene>
    <name evidence="3" type="primary">Pxd_0</name>
    <name evidence="3" type="ORF">E2C01_009058</name>
</gene>
<dbReference type="InterPro" id="IPR037120">
    <property type="entry name" value="Haem_peroxidase_sf_animal"/>
</dbReference>
<dbReference type="AlphaFoldDB" id="A0A5B7D3X3"/>
<organism evidence="3 4">
    <name type="scientific">Portunus trituberculatus</name>
    <name type="common">Swimming crab</name>
    <name type="synonym">Neptunus trituberculatus</name>
    <dbReference type="NCBI Taxonomy" id="210409"/>
    <lineage>
        <taxon>Eukaryota</taxon>
        <taxon>Metazoa</taxon>
        <taxon>Ecdysozoa</taxon>
        <taxon>Arthropoda</taxon>
        <taxon>Crustacea</taxon>
        <taxon>Multicrustacea</taxon>
        <taxon>Malacostraca</taxon>
        <taxon>Eumalacostraca</taxon>
        <taxon>Eucarida</taxon>
        <taxon>Decapoda</taxon>
        <taxon>Pleocyemata</taxon>
        <taxon>Brachyura</taxon>
        <taxon>Eubrachyura</taxon>
        <taxon>Portunoidea</taxon>
        <taxon>Portunidae</taxon>
        <taxon>Portuninae</taxon>
        <taxon>Portunus</taxon>
    </lineage>
</organism>
<evidence type="ECO:0000256" key="1">
    <source>
        <dbReference type="ARBA" id="ARBA00022559"/>
    </source>
</evidence>
<dbReference type="EMBL" id="VSRR010000489">
    <property type="protein sequence ID" value="MPC16238.1"/>
    <property type="molecule type" value="Genomic_DNA"/>
</dbReference>
<dbReference type="InterPro" id="IPR019791">
    <property type="entry name" value="Haem_peroxidase_animal"/>
</dbReference>
<dbReference type="OrthoDB" id="823504at2759"/>
<reference evidence="3 4" key="1">
    <citation type="submission" date="2019-05" db="EMBL/GenBank/DDBJ databases">
        <title>Another draft genome of Portunus trituberculatus and its Hox gene families provides insights of decapod evolution.</title>
        <authorList>
            <person name="Jeong J.-H."/>
            <person name="Song I."/>
            <person name="Kim S."/>
            <person name="Choi T."/>
            <person name="Kim D."/>
            <person name="Ryu S."/>
            <person name="Kim W."/>
        </authorList>
    </citation>
    <scope>NUCLEOTIDE SEQUENCE [LARGE SCALE GENOMIC DNA]</scope>
    <source>
        <tissue evidence="3">Muscle</tissue>
    </source>
</reference>
<evidence type="ECO:0000313" key="3">
    <source>
        <dbReference type="EMBL" id="MPC16238.1"/>
    </source>
</evidence>
<dbReference type="PANTHER" id="PTHR11475:SF134">
    <property type="entry name" value="LD42267P"/>
    <property type="match status" value="1"/>
</dbReference>
<keyword evidence="4" id="KW-1185">Reference proteome</keyword>
<proteinExistence type="predicted"/>
<feature type="compositionally biased region" description="Basic and acidic residues" evidence="2">
    <location>
        <begin position="272"/>
        <end position="283"/>
    </location>
</feature>
<evidence type="ECO:0000256" key="2">
    <source>
        <dbReference type="SAM" id="MobiDB-lite"/>
    </source>
</evidence>
<accession>A0A5B7D3X3</accession>
<dbReference type="PANTHER" id="PTHR11475">
    <property type="entry name" value="OXIDASE/PEROXIDASE"/>
    <property type="match status" value="1"/>
</dbReference>
<evidence type="ECO:0000313" key="4">
    <source>
        <dbReference type="Proteomes" id="UP000324222"/>
    </source>
</evidence>
<keyword evidence="1 3" id="KW-0560">Oxidoreductase</keyword>
<name>A0A5B7D3X3_PORTR</name>
<dbReference type="GO" id="GO:0020037">
    <property type="term" value="F:heme binding"/>
    <property type="evidence" value="ECO:0007669"/>
    <property type="project" value="InterPro"/>
</dbReference>
<dbReference type="SUPFAM" id="SSF48113">
    <property type="entry name" value="Heme-dependent peroxidases"/>
    <property type="match status" value="1"/>
</dbReference>
<dbReference type="Gene3D" id="1.10.640.10">
    <property type="entry name" value="Haem peroxidase domain superfamily, animal type"/>
    <property type="match status" value="1"/>
</dbReference>
<protein>
    <submittedName>
        <fullName evidence="3">Peroxidase</fullName>
    </submittedName>
</protein>
<dbReference type="PROSITE" id="PS50292">
    <property type="entry name" value="PEROXIDASE_3"/>
    <property type="match status" value="1"/>
</dbReference>
<dbReference type="GO" id="GO:0004601">
    <property type="term" value="F:peroxidase activity"/>
    <property type="evidence" value="ECO:0007669"/>
    <property type="project" value="UniProtKB-KW"/>
</dbReference>
<dbReference type="Pfam" id="PF03098">
    <property type="entry name" value="An_peroxidase"/>
    <property type="match status" value="1"/>
</dbReference>